<organism evidence="2 3">
    <name type="scientific">Ridgeia piscesae</name>
    <name type="common">Tubeworm</name>
    <dbReference type="NCBI Taxonomy" id="27915"/>
    <lineage>
        <taxon>Eukaryota</taxon>
        <taxon>Metazoa</taxon>
        <taxon>Spiralia</taxon>
        <taxon>Lophotrochozoa</taxon>
        <taxon>Annelida</taxon>
        <taxon>Polychaeta</taxon>
        <taxon>Sedentaria</taxon>
        <taxon>Canalipalpata</taxon>
        <taxon>Sabellida</taxon>
        <taxon>Siboglinidae</taxon>
        <taxon>Ridgeia</taxon>
    </lineage>
</organism>
<keyword evidence="3" id="KW-1185">Reference proteome</keyword>
<evidence type="ECO:0000313" key="2">
    <source>
        <dbReference type="EMBL" id="KAK2175137.1"/>
    </source>
</evidence>
<evidence type="ECO:0008006" key="4">
    <source>
        <dbReference type="Google" id="ProtNLM"/>
    </source>
</evidence>
<accession>A0AAD9KPK6</accession>
<evidence type="ECO:0000313" key="3">
    <source>
        <dbReference type="Proteomes" id="UP001209878"/>
    </source>
</evidence>
<feature type="signal peptide" evidence="1">
    <location>
        <begin position="1"/>
        <end position="16"/>
    </location>
</feature>
<gene>
    <name evidence="2" type="ORF">NP493_748g00024</name>
</gene>
<dbReference type="Proteomes" id="UP001209878">
    <property type="component" value="Unassembled WGS sequence"/>
</dbReference>
<evidence type="ECO:0000256" key="1">
    <source>
        <dbReference type="SAM" id="SignalP"/>
    </source>
</evidence>
<dbReference type="AlphaFoldDB" id="A0AAD9KPK6"/>
<comment type="caution">
    <text evidence="2">The sequence shown here is derived from an EMBL/GenBank/DDBJ whole genome shotgun (WGS) entry which is preliminary data.</text>
</comment>
<proteinExistence type="predicted"/>
<reference evidence="2" key="1">
    <citation type="journal article" date="2023" name="Mol. Biol. Evol.">
        <title>Third-Generation Sequencing Reveals the Adaptive Role of the Epigenome in Three Deep-Sea Polychaetes.</title>
        <authorList>
            <person name="Perez M."/>
            <person name="Aroh O."/>
            <person name="Sun Y."/>
            <person name="Lan Y."/>
            <person name="Juniper S.K."/>
            <person name="Young C.R."/>
            <person name="Angers B."/>
            <person name="Qian P.Y."/>
        </authorList>
    </citation>
    <scope>NUCLEOTIDE SEQUENCE</scope>
    <source>
        <strain evidence="2">R07B-5</strain>
    </source>
</reference>
<keyword evidence="1" id="KW-0732">Signal</keyword>
<name>A0AAD9KPK6_RIDPI</name>
<feature type="chain" id="PRO_5041968748" description="Secreted protein" evidence="1">
    <location>
        <begin position="17"/>
        <end position="63"/>
    </location>
</feature>
<dbReference type="EMBL" id="JAODUO010000747">
    <property type="protein sequence ID" value="KAK2175137.1"/>
    <property type="molecule type" value="Genomic_DNA"/>
</dbReference>
<sequence>MNATLAFCIFALTSSSAPPLFYCTAQECERVCLFQWLSVQCDRDVVRCASFHNSCLASVDVES</sequence>
<protein>
    <recommendedName>
        <fullName evidence="4">Secreted protein</fullName>
    </recommendedName>
</protein>